<reference evidence="2" key="1">
    <citation type="submission" date="2017-03" db="EMBL/GenBank/DDBJ databases">
        <title>Phytopthora megakarya and P. palmivora, two closely related causual agents of cacao black pod achieved similar genome size and gene model numbers by different mechanisms.</title>
        <authorList>
            <person name="Ali S."/>
            <person name="Shao J."/>
            <person name="Larry D.J."/>
            <person name="Kronmiller B."/>
            <person name="Shen D."/>
            <person name="Strem M.D."/>
            <person name="Melnick R.L."/>
            <person name="Guiltinan M.J."/>
            <person name="Tyler B.M."/>
            <person name="Meinhardt L.W."/>
            <person name="Bailey B.A."/>
        </authorList>
    </citation>
    <scope>NUCLEOTIDE SEQUENCE [LARGE SCALE GENOMIC DNA]</scope>
    <source>
        <strain evidence="2">zdho120</strain>
    </source>
</reference>
<gene>
    <name evidence="1" type="ORF">PHMEG_00017454</name>
</gene>
<proteinExistence type="predicted"/>
<keyword evidence="2" id="KW-1185">Reference proteome</keyword>
<protein>
    <submittedName>
        <fullName evidence="1">Uncharacterized protein</fullName>
    </submittedName>
</protein>
<comment type="caution">
    <text evidence="1">The sequence shown here is derived from an EMBL/GenBank/DDBJ whole genome shotgun (WGS) entry which is preliminary data.</text>
</comment>
<evidence type="ECO:0000313" key="2">
    <source>
        <dbReference type="Proteomes" id="UP000198211"/>
    </source>
</evidence>
<accession>A0A225VWR6</accession>
<dbReference type="Proteomes" id="UP000198211">
    <property type="component" value="Unassembled WGS sequence"/>
</dbReference>
<sequence>MRVQSEKAMVEKAFILPNDAIPRAWRAACDLAAKTTLWGSHFSLAIIGQNARGRDLLPKVVCRQMGEMFHVVHINHQFMENISPPTLVTVVQKNKAIILPSS</sequence>
<dbReference type="AlphaFoldDB" id="A0A225VWR6"/>
<name>A0A225VWR6_9STRA</name>
<organism evidence="1 2">
    <name type="scientific">Phytophthora megakarya</name>
    <dbReference type="NCBI Taxonomy" id="4795"/>
    <lineage>
        <taxon>Eukaryota</taxon>
        <taxon>Sar</taxon>
        <taxon>Stramenopiles</taxon>
        <taxon>Oomycota</taxon>
        <taxon>Peronosporomycetes</taxon>
        <taxon>Peronosporales</taxon>
        <taxon>Peronosporaceae</taxon>
        <taxon>Phytophthora</taxon>
    </lineage>
</organism>
<dbReference type="EMBL" id="NBNE01002666">
    <property type="protein sequence ID" value="OWZ09785.1"/>
    <property type="molecule type" value="Genomic_DNA"/>
</dbReference>
<evidence type="ECO:0000313" key="1">
    <source>
        <dbReference type="EMBL" id="OWZ09785.1"/>
    </source>
</evidence>